<keyword evidence="6 13" id="KW-0812">Transmembrane</keyword>
<feature type="transmembrane region" description="Helical" evidence="13">
    <location>
        <begin position="113"/>
        <end position="131"/>
    </location>
</feature>
<dbReference type="GO" id="GO:0006811">
    <property type="term" value="P:monoatomic ion transport"/>
    <property type="evidence" value="ECO:0007669"/>
    <property type="project" value="UniProtKB-KW"/>
</dbReference>
<feature type="transmembrane region" description="Helical" evidence="13">
    <location>
        <begin position="210"/>
        <end position="235"/>
    </location>
</feature>
<protein>
    <recommendedName>
        <fullName evidence="3">Molybdate-anion transporter</fullName>
    </recommendedName>
    <alternativeName>
        <fullName evidence="10">Major facilitator superfamily domain-containing protein 5</fullName>
    </alternativeName>
    <alternativeName>
        <fullName evidence="11">Molybdate transporter 2 homolog</fullName>
    </alternativeName>
</protein>
<dbReference type="AlphaFoldDB" id="J4I2G2"/>
<feature type="transmembrane region" description="Helical" evidence="13">
    <location>
        <begin position="432"/>
        <end position="457"/>
    </location>
</feature>
<dbReference type="PANTHER" id="PTHR23516:SF1">
    <property type="entry name" value="MOLYBDATE-ANION TRANSPORTER"/>
    <property type="match status" value="1"/>
</dbReference>
<feature type="region of interest" description="Disordered" evidence="12">
    <location>
        <begin position="535"/>
        <end position="556"/>
    </location>
</feature>
<dbReference type="InterPro" id="IPR008509">
    <property type="entry name" value="MOT2/MFSD5"/>
</dbReference>
<dbReference type="GeneID" id="24100933"/>
<dbReference type="InterPro" id="IPR036259">
    <property type="entry name" value="MFS_trans_sf"/>
</dbReference>
<keyword evidence="15" id="KW-1185">Reference proteome</keyword>
<feature type="transmembrane region" description="Helical" evidence="13">
    <location>
        <begin position="171"/>
        <end position="190"/>
    </location>
</feature>
<comment type="subcellular location">
    <subcellularLocation>
        <location evidence="2">Cell membrane</location>
        <topology evidence="2">Multi-pass membrane protein</topology>
    </subcellularLocation>
</comment>
<evidence type="ECO:0000256" key="11">
    <source>
        <dbReference type="ARBA" id="ARBA00032555"/>
    </source>
</evidence>
<feature type="compositionally biased region" description="Low complexity" evidence="12">
    <location>
        <begin position="536"/>
        <end position="546"/>
    </location>
</feature>
<evidence type="ECO:0000256" key="12">
    <source>
        <dbReference type="SAM" id="MobiDB-lite"/>
    </source>
</evidence>
<keyword evidence="8" id="KW-0406">Ion transport</keyword>
<dbReference type="EMBL" id="HE797220">
    <property type="protein sequence ID" value="CCM06022.1"/>
    <property type="molecule type" value="Genomic_DNA"/>
</dbReference>
<feature type="transmembrane region" description="Helical" evidence="13">
    <location>
        <begin position="22"/>
        <end position="46"/>
    </location>
</feature>
<dbReference type="RefSeq" id="XP_012185305.1">
    <property type="nucleotide sequence ID" value="XM_012329915.1"/>
</dbReference>
<evidence type="ECO:0000256" key="5">
    <source>
        <dbReference type="ARBA" id="ARBA00022475"/>
    </source>
</evidence>
<organism evidence="14 15">
    <name type="scientific">Fibroporia radiculosa</name>
    <dbReference type="NCBI Taxonomy" id="599839"/>
    <lineage>
        <taxon>Eukaryota</taxon>
        <taxon>Fungi</taxon>
        <taxon>Dikarya</taxon>
        <taxon>Basidiomycota</taxon>
        <taxon>Agaricomycotina</taxon>
        <taxon>Agaricomycetes</taxon>
        <taxon>Polyporales</taxon>
        <taxon>Fibroporiaceae</taxon>
        <taxon>Fibroporia</taxon>
    </lineage>
</organism>
<evidence type="ECO:0000256" key="2">
    <source>
        <dbReference type="ARBA" id="ARBA00004651"/>
    </source>
</evidence>
<dbReference type="Gene3D" id="1.20.1250.20">
    <property type="entry name" value="MFS general substrate transporter like domains"/>
    <property type="match status" value="1"/>
</dbReference>
<evidence type="ECO:0000256" key="10">
    <source>
        <dbReference type="ARBA" id="ARBA00030646"/>
    </source>
</evidence>
<evidence type="ECO:0000256" key="8">
    <source>
        <dbReference type="ARBA" id="ARBA00023065"/>
    </source>
</evidence>
<dbReference type="GO" id="GO:0015098">
    <property type="term" value="F:molybdate ion transmembrane transporter activity"/>
    <property type="evidence" value="ECO:0007669"/>
    <property type="project" value="InterPro"/>
</dbReference>
<evidence type="ECO:0000256" key="6">
    <source>
        <dbReference type="ARBA" id="ARBA00022692"/>
    </source>
</evidence>
<keyword evidence="7 13" id="KW-1133">Transmembrane helix</keyword>
<evidence type="ECO:0000256" key="1">
    <source>
        <dbReference type="ARBA" id="ARBA00003019"/>
    </source>
</evidence>
<accession>J4I2G2</accession>
<evidence type="ECO:0000256" key="9">
    <source>
        <dbReference type="ARBA" id="ARBA00023136"/>
    </source>
</evidence>
<name>J4I2G2_9APHY</name>
<keyword evidence="4" id="KW-0813">Transport</keyword>
<proteinExistence type="predicted"/>
<dbReference type="OrthoDB" id="263957at2759"/>
<evidence type="ECO:0000256" key="7">
    <source>
        <dbReference type="ARBA" id="ARBA00022989"/>
    </source>
</evidence>
<evidence type="ECO:0000313" key="15">
    <source>
        <dbReference type="Proteomes" id="UP000006352"/>
    </source>
</evidence>
<keyword evidence="9 13" id="KW-0472">Membrane</keyword>
<dbReference type="Pfam" id="PF05631">
    <property type="entry name" value="MFS_5"/>
    <property type="match status" value="1"/>
</dbReference>
<evidence type="ECO:0000256" key="13">
    <source>
        <dbReference type="SAM" id="Phobius"/>
    </source>
</evidence>
<dbReference type="Gene3D" id="2.60.120.260">
    <property type="entry name" value="Galactose-binding domain-like"/>
    <property type="match status" value="1"/>
</dbReference>
<dbReference type="SUPFAM" id="SSF103473">
    <property type="entry name" value="MFS general substrate transporter"/>
    <property type="match status" value="1"/>
</dbReference>
<evidence type="ECO:0000256" key="4">
    <source>
        <dbReference type="ARBA" id="ARBA00022448"/>
    </source>
</evidence>
<comment type="function">
    <text evidence="1">Mediates high-affinity intracellular uptake of the rare oligo-element molybdenum.</text>
</comment>
<dbReference type="GO" id="GO:0005886">
    <property type="term" value="C:plasma membrane"/>
    <property type="evidence" value="ECO:0007669"/>
    <property type="project" value="UniProtKB-SubCell"/>
</dbReference>
<evidence type="ECO:0000313" key="14">
    <source>
        <dbReference type="EMBL" id="CCM06022.1"/>
    </source>
</evidence>
<dbReference type="HOGENOM" id="CLU_483147_0_0_1"/>
<gene>
    <name evidence="14" type="ORF">FIBRA_08266</name>
</gene>
<keyword evidence="5" id="KW-1003">Cell membrane</keyword>
<evidence type="ECO:0000256" key="3">
    <source>
        <dbReference type="ARBA" id="ARBA00021242"/>
    </source>
</evidence>
<reference evidence="14 15" key="1">
    <citation type="journal article" date="2012" name="Appl. Environ. Microbiol.">
        <title>Short-read sequencing for genomic analysis of the brown rot fungus Fibroporia radiculosa.</title>
        <authorList>
            <person name="Tang J.D."/>
            <person name="Perkins A.D."/>
            <person name="Sonstegard T.S."/>
            <person name="Schroeder S.G."/>
            <person name="Burgess S.C."/>
            <person name="Diehl S.V."/>
        </authorList>
    </citation>
    <scope>NUCLEOTIDE SEQUENCE [LARGE SCALE GENOMIC DNA]</scope>
    <source>
        <strain evidence="14 15">TFFH 294</strain>
    </source>
</reference>
<dbReference type="InParanoid" id="J4I2G2"/>
<dbReference type="Proteomes" id="UP000006352">
    <property type="component" value="Unassembled WGS sequence"/>
</dbReference>
<sequence length="564" mass="59495">MSAGLTAPLVGVWADHHGRRRLCLTFCITYTLTCICILFPYLPVLLVGRVLGGVSTSILYSAFESWLVSASNSLVLPQSDLSGIMGRASFVNGIVAAAAGVVSNQLVGTTASFASPFVASGILLLLAWVVIRGSWAENYGVGGGTSAANVDPLQLKRLGQAWRIIRSDPSLLVIGLTQTCFEGSMYLFVFNWVPALQEVAAADASLPLGYIFSSFMVSMMIGSLLYTSVVALFCPPDPNPRDPIISVSKSDGPLSLHAKLSSLVCAISSLAFAVLFNVQSDSPQLVYYPSDAWSPTACDQINGTQLRGSVTAGAWVKLTFTGTFVDAYGVVGTQGTNATFQLDDTIPFSLELPGQNTPDPLPLYSSSANLTASEHTLKITTGAGPPLCLNFFQYSGFNDTIEAPTPSAISSNKVSSPSVTAVHLPSGEHLKAGAICGIVVGCVAVALLVILAVLYTFRPSCFCRVRRKSPHQEDGVKVAIDDPPEPSRRYTLNVGVLRKFILQQSGMNVTHPASGSSGPTSSSAMFSSVIVMTPPVSSSNGSSSRNVSDRHDVRTNTYLAVSNG</sequence>
<dbReference type="PANTHER" id="PTHR23516">
    <property type="entry name" value="SAM (S-ADENOSYL METHIONINE) TRANSPORTER"/>
    <property type="match status" value="1"/>
</dbReference>